<sequence length="145" mass="15513">MIAEARMLCSVVVRGKSQRKRSAVVGFFPPLDGCGTKGCGAAVLLLLLLLLLSPEVLWRGCWMDQNGSKGDAPPRPKCCRQLTIQKERAEAFVGWSVDCVESLEARFQSLSLSLSLSLCWETAMAVVDAAAAAAAAGRRACVRGE</sequence>
<evidence type="ECO:0000313" key="1">
    <source>
        <dbReference type="EMBL" id="KAK2034819.1"/>
    </source>
</evidence>
<accession>A0AAD9HVN1</accession>
<proteinExistence type="predicted"/>
<dbReference type="AlphaFoldDB" id="A0AAD9HVN1"/>
<keyword evidence="2" id="KW-1185">Reference proteome</keyword>
<evidence type="ECO:0000313" key="2">
    <source>
        <dbReference type="Proteomes" id="UP001232148"/>
    </source>
</evidence>
<name>A0AAD9HVN1_9PEZI</name>
<organism evidence="1 2">
    <name type="scientific">Colletotrichum zoysiae</name>
    <dbReference type="NCBI Taxonomy" id="1216348"/>
    <lineage>
        <taxon>Eukaryota</taxon>
        <taxon>Fungi</taxon>
        <taxon>Dikarya</taxon>
        <taxon>Ascomycota</taxon>
        <taxon>Pezizomycotina</taxon>
        <taxon>Sordariomycetes</taxon>
        <taxon>Hypocreomycetidae</taxon>
        <taxon>Glomerellales</taxon>
        <taxon>Glomerellaceae</taxon>
        <taxon>Colletotrichum</taxon>
        <taxon>Colletotrichum graminicola species complex</taxon>
    </lineage>
</organism>
<gene>
    <name evidence="1" type="ORF">LX32DRAFT_340189</name>
</gene>
<protein>
    <submittedName>
        <fullName evidence="1">Uncharacterized protein</fullName>
    </submittedName>
</protein>
<reference evidence="1" key="1">
    <citation type="submission" date="2021-06" db="EMBL/GenBank/DDBJ databases">
        <title>Comparative genomics, transcriptomics and evolutionary studies reveal genomic signatures of adaptation to plant cell wall in hemibiotrophic fungi.</title>
        <authorList>
            <consortium name="DOE Joint Genome Institute"/>
            <person name="Baroncelli R."/>
            <person name="Diaz J.F."/>
            <person name="Benocci T."/>
            <person name="Peng M."/>
            <person name="Battaglia E."/>
            <person name="Haridas S."/>
            <person name="Andreopoulos W."/>
            <person name="Labutti K."/>
            <person name="Pangilinan J."/>
            <person name="Floch G.L."/>
            <person name="Makela M.R."/>
            <person name="Henrissat B."/>
            <person name="Grigoriev I.V."/>
            <person name="Crouch J.A."/>
            <person name="De Vries R.P."/>
            <person name="Sukno S.A."/>
            <person name="Thon M.R."/>
        </authorList>
    </citation>
    <scope>NUCLEOTIDE SEQUENCE</scope>
    <source>
        <strain evidence="1">MAFF235873</strain>
    </source>
</reference>
<dbReference type="Proteomes" id="UP001232148">
    <property type="component" value="Unassembled WGS sequence"/>
</dbReference>
<comment type="caution">
    <text evidence="1">The sequence shown here is derived from an EMBL/GenBank/DDBJ whole genome shotgun (WGS) entry which is preliminary data.</text>
</comment>
<dbReference type="EMBL" id="MU842812">
    <property type="protein sequence ID" value="KAK2034819.1"/>
    <property type="molecule type" value="Genomic_DNA"/>
</dbReference>